<evidence type="ECO:0000313" key="2">
    <source>
        <dbReference type="EMBL" id="KRH70602.1"/>
    </source>
</evidence>
<name>K7K7F6_SOYBN</name>
<dbReference type="SUPFAM" id="SSF52833">
    <property type="entry name" value="Thioredoxin-like"/>
    <property type="match status" value="1"/>
</dbReference>
<evidence type="ECO:0000259" key="1">
    <source>
        <dbReference type="PROSITE" id="PS50404"/>
    </source>
</evidence>
<dbReference type="Gene3D" id="3.40.30.10">
    <property type="entry name" value="Glutaredoxin"/>
    <property type="match status" value="1"/>
</dbReference>
<dbReference type="Gene3D" id="1.20.1050.10">
    <property type="match status" value="1"/>
</dbReference>
<proteinExistence type="predicted"/>
<gene>
    <name evidence="2" type="ORF">GLYMA_02G099400</name>
</gene>
<dbReference type="Pfam" id="PF02798">
    <property type="entry name" value="GST_N"/>
    <property type="match status" value="1"/>
</dbReference>
<dbReference type="InterPro" id="IPR036249">
    <property type="entry name" value="Thioredoxin-like_sf"/>
</dbReference>
<dbReference type="HOGENOM" id="CLU_011226_19_1_1"/>
<dbReference type="SMR" id="K7K7F6"/>
<dbReference type="PaxDb" id="3847-GLYMA02G11045.1"/>
<sequence length="124" mass="14660">MGEVKLLGVWPSGFVYRIIWALALKGYNPVYKKVPVLVLEGKPIAESMVILEYIEETWPQPHLLPQDMYERVVARFWVSFAEEKSVFFVILCECWRRVSEGKKGSQRSAQSIRRNHWGQEVFWW</sequence>
<dbReference type="PANTHER" id="PTHR44548">
    <property type="entry name" value="GST N-TERMINAL DOMAIN-CONTAINING PROTEIN"/>
    <property type="match status" value="1"/>
</dbReference>
<reference evidence="2" key="3">
    <citation type="submission" date="2018-07" db="EMBL/GenBank/DDBJ databases">
        <title>WGS assembly of Glycine max.</title>
        <authorList>
            <person name="Schmutz J."/>
            <person name="Cannon S."/>
            <person name="Schlueter J."/>
            <person name="Ma J."/>
            <person name="Mitros T."/>
            <person name="Nelson W."/>
            <person name="Hyten D."/>
            <person name="Song Q."/>
            <person name="Thelen J."/>
            <person name="Cheng J."/>
            <person name="Xu D."/>
            <person name="Hellsten U."/>
            <person name="May G."/>
            <person name="Yu Y."/>
            <person name="Sakurai T."/>
            <person name="Umezawa T."/>
            <person name="Bhattacharyya M."/>
            <person name="Sandhu D."/>
            <person name="Valliyodan B."/>
            <person name="Lindquist E."/>
            <person name="Peto M."/>
            <person name="Grant D."/>
            <person name="Shu S."/>
            <person name="Goodstein D."/>
            <person name="Barry K."/>
            <person name="Futrell-Griggs M."/>
            <person name="Abernathy B."/>
            <person name="Du J."/>
            <person name="Tian Z."/>
            <person name="Zhu L."/>
            <person name="Gill N."/>
            <person name="Joshi T."/>
            <person name="Libault M."/>
            <person name="Sethuraman A."/>
            <person name="Zhang X."/>
            <person name="Shinozaki K."/>
            <person name="Nguyen H."/>
            <person name="Wing R."/>
            <person name="Cregan P."/>
            <person name="Specht J."/>
            <person name="Grimwood J."/>
            <person name="Rokhsar D."/>
            <person name="Stacey G."/>
            <person name="Shoemaker R."/>
            <person name="Jackson S."/>
        </authorList>
    </citation>
    <scope>NUCLEOTIDE SEQUENCE</scope>
    <source>
        <tissue evidence="2">Callus</tissue>
    </source>
</reference>
<keyword evidence="4" id="KW-1185">Reference proteome</keyword>
<reference evidence="2 3" key="1">
    <citation type="journal article" date="2010" name="Nature">
        <title>Genome sequence of the palaeopolyploid soybean.</title>
        <authorList>
            <person name="Schmutz J."/>
            <person name="Cannon S.B."/>
            <person name="Schlueter J."/>
            <person name="Ma J."/>
            <person name="Mitros T."/>
            <person name="Nelson W."/>
            <person name="Hyten D.L."/>
            <person name="Song Q."/>
            <person name="Thelen J.J."/>
            <person name="Cheng J."/>
            <person name="Xu D."/>
            <person name="Hellsten U."/>
            <person name="May G.D."/>
            <person name="Yu Y."/>
            <person name="Sakurai T."/>
            <person name="Umezawa T."/>
            <person name="Bhattacharyya M.K."/>
            <person name="Sandhu D."/>
            <person name="Valliyodan B."/>
            <person name="Lindquist E."/>
            <person name="Peto M."/>
            <person name="Grant D."/>
            <person name="Shu S."/>
            <person name="Goodstein D."/>
            <person name="Barry K."/>
            <person name="Futrell-Griggs M."/>
            <person name="Abernathy B."/>
            <person name="Du J."/>
            <person name="Tian Z."/>
            <person name="Zhu L."/>
            <person name="Gill N."/>
            <person name="Joshi T."/>
            <person name="Libault M."/>
            <person name="Sethuraman A."/>
            <person name="Zhang X.-C."/>
            <person name="Shinozaki K."/>
            <person name="Nguyen H.T."/>
            <person name="Wing R.A."/>
            <person name="Cregan P."/>
            <person name="Specht J."/>
            <person name="Grimwood J."/>
            <person name="Rokhsar D."/>
            <person name="Stacey G."/>
            <person name="Shoemaker R.C."/>
            <person name="Jackson S.A."/>
        </authorList>
    </citation>
    <scope>NUCLEOTIDE SEQUENCE [LARGE SCALE GENOMIC DNA]</scope>
    <source>
        <strain evidence="3">cv. Williams 82</strain>
        <tissue evidence="2">Callus</tissue>
    </source>
</reference>
<dbReference type="AlphaFoldDB" id="K7K7F6"/>
<dbReference type="OMA" id="VILCECW"/>
<reference evidence="3" key="2">
    <citation type="submission" date="2018-02" db="UniProtKB">
        <authorList>
            <consortium name="EnsemblPlants"/>
        </authorList>
    </citation>
    <scope>IDENTIFICATION</scope>
    <source>
        <strain evidence="3">Williams 82</strain>
    </source>
</reference>
<protein>
    <recommendedName>
        <fullName evidence="1">GST N-terminal domain-containing protein</fullName>
    </recommendedName>
</protein>
<evidence type="ECO:0000313" key="3">
    <source>
        <dbReference type="EnsemblPlants" id="KRH70602"/>
    </source>
</evidence>
<accession>K7K7F6</accession>
<dbReference type="InParanoid" id="K7K7F6"/>
<evidence type="ECO:0000313" key="4">
    <source>
        <dbReference type="Proteomes" id="UP000008827"/>
    </source>
</evidence>
<dbReference type="Gramene" id="KRH70602">
    <property type="protein sequence ID" value="KRH70602"/>
    <property type="gene ID" value="GLYMA_02G099400"/>
</dbReference>
<dbReference type="PANTHER" id="PTHR44548:SF3">
    <property type="entry name" value="GST N-TERMINAL DOMAIN-CONTAINING PROTEIN"/>
    <property type="match status" value="1"/>
</dbReference>
<organism evidence="3">
    <name type="scientific">Glycine max</name>
    <name type="common">Soybean</name>
    <name type="synonym">Glycine hispida</name>
    <dbReference type="NCBI Taxonomy" id="3847"/>
    <lineage>
        <taxon>Eukaryota</taxon>
        <taxon>Viridiplantae</taxon>
        <taxon>Streptophyta</taxon>
        <taxon>Embryophyta</taxon>
        <taxon>Tracheophyta</taxon>
        <taxon>Spermatophyta</taxon>
        <taxon>Magnoliopsida</taxon>
        <taxon>eudicotyledons</taxon>
        <taxon>Gunneridae</taxon>
        <taxon>Pentapetalae</taxon>
        <taxon>rosids</taxon>
        <taxon>fabids</taxon>
        <taxon>Fabales</taxon>
        <taxon>Fabaceae</taxon>
        <taxon>Papilionoideae</taxon>
        <taxon>50 kb inversion clade</taxon>
        <taxon>NPAAA clade</taxon>
        <taxon>indigoferoid/millettioid clade</taxon>
        <taxon>Phaseoleae</taxon>
        <taxon>Glycine</taxon>
        <taxon>Glycine subgen. Soja</taxon>
    </lineage>
</organism>
<dbReference type="Proteomes" id="UP000008827">
    <property type="component" value="Chromosome 2"/>
</dbReference>
<dbReference type="EnsemblPlants" id="KRH70602">
    <property type="protein sequence ID" value="KRH70602"/>
    <property type="gene ID" value="GLYMA_02G099400"/>
</dbReference>
<dbReference type="EMBL" id="CM000835">
    <property type="protein sequence ID" value="KRH70602.1"/>
    <property type="molecule type" value="Genomic_DNA"/>
</dbReference>
<dbReference type="eggNOG" id="KOG0406">
    <property type="taxonomic scope" value="Eukaryota"/>
</dbReference>
<feature type="domain" description="GST N-terminal" evidence="1">
    <location>
        <begin position="1"/>
        <end position="62"/>
    </location>
</feature>
<dbReference type="PROSITE" id="PS50404">
    <property type="entry name" value="GST_NTER"/>
    <property type="match status" value="1"/>
</dbReference>
<dbReference type="InterPro" id="IPR004045">
    <property type="entry name" value="Glutathione_S-Trfase_N"/>
</dbReference>